<name>A0AAD7ZNX4_DIPPU</name>
<feature type="non-terminal residue" evidence="1">
    <location>
        <position position="1"/>
    </location>
</feature>
<evidence type="ECO:0000313" key="1">
    <source>
        <dbReference type="EMBL" id="KAJ9583866.1"/>
    </source>
</evidence>
<feature type="non-terminal residue" evidence="1">
    <location>
        <position position="58"/>
    </location>
</feature>
<organism evidence="1 2">
    <name type="scientific">Diploptera punctata</name>
    <name type="common">Pacific beetle cockroach</name>
    <dbReference type="NCBI Taxonomy" id="6984"/>
    <lineage>
        <taxon>Eukaryota</taxon>
        <taxon>Metazoa</taxon>
        <taxon>Ecdysozoa</taxon>
        <taxon>Arthropoda</taxon>
        <taxon>Hexapoda</taxon>
        <taxon>Insecta</taxon>
        <taxon>Pterygota</taxon>
        <taxon>Neoptera</taxon>
        <taxon>Polyneoptera</taxon>
        <taxon>Dictyoptera</taxon>
        <taxon>Blattodea</taxon>
        <taxon>Blaberoidea</taxon>
        <taxon>Blaberidae</taxon>
        <taxon>Diplopterinae</taxon>
        <taxon>Diploptera</taxon>
    </lineage>
</organism>
<dbReference type="AlphaFoldDB" id="A0AAD7ZNX4"/>
<keyword evidence="2" id="KW-1185">Reference proteome</keyword>
<protein>
    <submittedName>
        <fullName evidence="1">Uncharacterized protein</fullName>
    </submittedName>
</protein>
<evidence type="ECO:0000313" key="2">
    <source>
        <dbReference type="Proteomes" id="UP001233999"/>
    </source>
</evidence>
<dbReference type="EMBL" id="JASPKZ010007513">
    <property type="protein sequence ID" value="KAJ9583866.1"/>
    <property type="molecule type" value="Genomic_DNA"/>
</dbReference>
<gene>
    <name evidence="1" type="ORF">L9F63_021792</name>
</gene>
<dbReference type="Proteomes" id="UP001233999">
    <property type="component" value="Unassembled WGS sequence"/>
</dbReference>
<reference evidence="1" key="2">
    <citation type="submission" date="2023-05" db="EMBL/GenBank/DDBJ databases">
        <authorList>
            <person name="Fouks B."/>
        </authorList>
    </citation>
    <scope>NUCLEOTIDE SEQUENCE</scope>
    <source>
        <strain evidence="1">Stay&amp;Tobe</strain>
        <tissue evidence="1">Testes</tissue>
    </source>
</reference>
<proteinExistence type="predicted"/>
<accession>A0AAD7ZNX4</accession>
<reference evidence="1" key="1">
    <citation type="journal article" date="2023" name="IScience">
        <title>Live-bearing cockroach genome reveals convergent evolutionary mechanisms linked to viviparity in insects and beyond.</title>
        <authorList>
            <person name="Fouks B."/>
            <person name="Harrison M.C."/>
            <person name="Mikhailova A.A."/>
            <person name="Marchal E."/>
            <person name="English S."/>
            <person name="Carruthers M."/>
            <person name="Jennings E.C."/>
            <person name="Chiamaka E.L."/>
            <person name="Frigard R.A."/>
            <person name="Pippel M."/>
            <person name="Attardo G.M."/>
            <person name="Benoit J.B."/>
            <person name="Bornberg-Bauer E."/>
            <person name="Tobe S.S."/>
        </authorList>
    </citation>
    <scope>NUCLEOTIDE SEQUENCE</scope>
    <source>
        <strain evidence="1">Stay&amp;Tobe</strain>
    </source>
</reference>
<comment type="caution">
    <text evidence="1">The sequence shown here is derived from an EMBL/GenBank/DDBJ whole genome shotgun (WGS) entry which is preliminary data.</text>
</comment>
<sequence length="58" mass="6638">FLSNILGTNHYRIISFNTLPTNHYPVQILNQKYLIVQPIRSIGRIDLSTDFSSADCVE</sequence>